<evidence type="ECO:0000256" key="1">
    <source>
        <dbReference type="ARBA" id="ARBA00022793"/>
    </source>
</evidence>
<feature type="domain" description="Thiamine pyrophosphate enzyme N-terminal TPP-binding" evidence="5">
    <location>
        <begin position="13"/>
        <end position="103"/>
    </location>
</feature>
<reference evidence="6 7" key="1">
    <citation type="submission" date="2024-10" db="EMBL/GenBank/DDBJ databases">
        <title>The Natural Products Discovery Center: Release of the First 8490 Sequenced Strains for Exploring Actinobacteria Biosynthetic Diversity.</title>
        <authorList>
            <person name="Kalkreuter E."/>
            <person name="Kautsar S.A."/>
            <person name="Yang D."/>
            <person name="Bader C.D."/>
            <person name="Teijaro C.N."/>
            <person name="Fluegel L."/>
            <person name="Davis C.M."/>
            <person name="Simpson J.R."/>
            <person name="Lauterbach L."/>
            <person name="Steele A.D."/>
            <person name="Gui C."/>
            <person name="Meng S."/>
            <person name="Li G."/>
            <person name="Viehrig K."/>
            <person name="Ye F."/>
            <person name="Su P."/>
            <person name="Kiefer A.F."/>
            <person name="Nichols A."/>
            <person name="Cepeda A.J."/>
            <person name="Yan W."/>
            <person name="Fan B."/>
            <person name="Jiang Y."/>
            <person name="Adhikari A."/>
            <person name="Zheng C.-J."/>
            <person name="Schuster L."/>
            <person name="Cowan T.M."/>
            <person name="Smanski M.J."/>
            <person name="Chevrette M.G."/>
            <person name="De Carvalho L.P.S."/>
            <person name="Shen B."/>
        </authorList>
    </citation>
    <scope>NUCLEOTIDE SEQUENCE [LARGE SCALE GENOMIC DNA]</scope>
    <source>
        <strain evidence="6 7">NPDC002593</strain>
    </source>
</reference>
<dbReference type="Pfam" id="PF02776">
    <property type="entry name" value="TPP_enzyme_N"/>
    <property type="match status" value="1"/>
</dbReference>
<dbReference type="Pfam" id="PF02775">
    <property type="entry name" value="TPP_enzyme_C"/>
    <property type="match status" value="1"/>
</dbReference>
<sequence length="380" mass="39980">MAGVGAVIDADRFCTQLIAHGFTSATGVPCSYLAGPIEWLSREERYVPAANEGTALAIAAGAALAGSRTAVFAQNSGLGNLINPLASLQMTYDIATLVFVSLRGWPDPSQDEPQHALMGQVTGRLLDALGAARWLLTAEANDLDGILDEAEGELAHGRPAFVLVEKGAIGGVVKGENGDLPVCETRAGVLRAIQPDLRELPIISTTGYTSRELFSMRDADNHFYMQGSMGHAVAIGLGLSRTLSDAQPVVVLDGDGAALMHLGTMSTIGSTAPANLVHILFDNGSYESTGSQATSSSTTDFVQIGLACGYRTARECSEVPDVRSALRMMLATPGPHLLVVRVASSHGTAPPRATSAMSAPEIHRRFRTWVSSRAEEPCPR</sequence>
<dbReference type="PANTHER" id="PTHR42818:SF1">
    <property type="entry name" value="SULFOPYRUVATE DECARBOXYLASE"/>
    <property type="match status" value="1"/>
</dbReference>
<evidence type="ECO:0000256" key="2">
    <source>
        <dbReference type="ARBA" id="ARBA00023052"/>
    </source>
</evidence>
<comment type="caution">
    <text evidence="6">The sequence shown here is derived from an EMBL/GenBank/DDBJ whole genome shotgun (WGS) entry which is preliminary data.</text>
</comment>
<feature type="domain" description="Thiamine pyrophosphate enzyme TPP-binding" evidence="4">
    <location>
        <begin position="222"/>
        <end position="340"/>
    </location>
</feature>
<dbReference type="InterPro" id="IPR051818">
    <property type="entry name" value="TPP_dependent_decarboxylase"/>
</dbReference>
<gene>
    <name evidence="6" type="primary">aepY</name>
    <name evidence="6" type="ORF">ACFYXQ_24375</name>
</gene>
<accession>A0ABW6S3Q8</accession>
<dbReference type="Proteomes" id="UP001601992">
    <property type="component" value="Unassembled WGS sequence"/>
</dbReference>
<keyword evidence="3 6" id="KW-0456">Lyase</keyword>
<name>A0ABW6S3Q8_9NOCA</name>
<dbReference type="CDD" id="cd07035">
    <property type="entry name" value="TPP_PYR_POX_like"/>
    <property type="match status" value="1"/>
</dbReference>
<dbReference type="InterPro" id="IPR011766">
    <property type="entry name" value="TPP_enzyme_TPP-bd"/>
</dbReference>
<dbReference type="GO" id="GO:0033980">
    <property type="term" value="F:phosphonopyruvate decarboxylase activity"/>
    <property type="evidence" value="ECO:0007669"/>
    <property type="project" value="UniProtKB-EC"/>
</dbReference>
<protein>
    <submittedName>
        <fullName evidence="6">Phosphonopyruvate decarboxylase</fullName>
        <ecNumber evidence="6">4.1.1.82</ecNumber>
    </submittedName>
</protein>
<evidence type="ECO:0000259" key="5">
    <source>
        <dbReference type="Pfam" id="PF02776"/>
    </source>
</evidence>
<dbReference type="Gene3D" id="3.40.50.970">
    <property type="match status" value="2"/>
</dbReference>
<evidence type="ECO:0000313" key="7">
    <source>
        <dbReference type="Proteomes" id="UP001601992"/>
    </source>
</evidence>
<evidence type="ECO:0000259" key="4">
    <source>
        <dbReference type="Pfam" id="PF02775"/>
    </source>
</evidence>
<dbReference type="RefSeq" id="WP_085997677.1">
    <property type="nucleotide sequence ID" value="NZ_JBIAQY010000008.1"/>
</dbReference>
<dbReference type="InterPro" id="IPR012001">
    <property type="entry name" value="Thiamin_PyroP_enz_TPP-bd_dom"/>
</dbReference>
<keyword evidence="7" id="KW-1185">Reference proteome</keyword>
<keyword evidence="2" id="KW-0786">Thiamine pyrophosphate</keyword>
<dbReference type="PANTHER" id="PTHR42818">
    <property type="entry name" value="SULFOPYRUVATE DECARBOXYLASE SUBUNIT ALPHA"/>
    <property type="match status" value="1"/>
</dbReference>
<proteinExistence type="predicted"/>
<dbReference type="EC" id="4.1.1.82" evidence="6"/>
<organism evidence="6 7">
    <name type="scientific">Nocardia jiangxiensis</name>
    <dbReference type="NCBI Taxonomy" id="282685"/>
    <lineage>
        <taxon>Bacteria</taxon>
        <taxon>Bacillati</taxon>
        <taxon>Actinomycetota</taxon>
        <taxon>Actinomycetes</taxon>
        <taxon>Mycobacteriales</taxon>
        <taxon>Nocardiaceae</taxon>
        <taxon>Nocardia</taxon>
    </lineage>
</organism>
<dbReference type="SUPFAM" id="SSF52518">
    <property type="entry name" value="Thiamin diphosphate-binding fold (THDP-binding)"/>
    <property type="match status" value="2"/>
</dbReference>
<dbReference type="EMBL" id="JBIAQY010000008">
    <property type="protein sequence ID" value="MFF3570925.1"/>
    <property type="molecule type" value="Genomic_DNA"/>
</dbReference>
<dbReference type="InterPro" id="IPR017684">
    <property type="entry name" value="Phosphono-pyrv_decarboxylase"/>
</dbReference>
<keyword evidence="1" id="KW-0210">Decarboxylase</keyword>
<evidence type="ECO:0000313" key="6">
    <source>
        <dbReference type="EMBL" id="MFF3570925.1"/>
    </source>
</evidence>
<dbReference type="InterPro" id="IPR029061">
    <property type="entry name" value="THDP-binding"/>
</dbReference>
<evidence type="ECO:0000256" key="3">
    <source>
        <dbReference type="ARBA" id="ARBA00023239"/>
    </source>
</evidence>
<dbReference type="NCBIfam" id="TIGR03297">
    <property type="entry name" value="Ppyr-DeCO2ase"/>
    <property type="match status" value="1"/>
</dbReference>